<dbReference type="PRINTS" id="PR00371">
    <property type="entry name" value="FPNCR"/>
</dbReference>
<evidence type="ECO:0000256" key="1">
    <source>
        <dbReference type="ARBA" id="ARBA00001974"/>
    </source>
</evidence>
<organism evidence="11">
    <name type="scientific">uncultured Frankineae bacterium</name>
    <dbReference type="NCBI Taxonomy" id="437475"/>
    <lineage>
        <taxon>Bacteria</taxon>
        <taxon>Bacillati</taxon>
        <taxon>Actinomycetota</taxon>
        <taxon>Actinomycetes</taxon>
        <taxon>Frankiales</taxon>
        <taxon>environmental samples</taxon>
    </lineage>
</organism>
<feature type="domain" description="2Fe-2S ferredoxin-type" evidence="9">
    <location>
        <begin position="279"/>
        <end position="368"/>
    </location>
</feature>
<dbReference type="InterPro" id="IPR050415">
    <property type="entry name" value="MRET"/>
</dbReference>
<evidence type="ECO:0000256" key="5">
    <source>
        <dbReference type="ARBA" id="ARBA00022827"/>
    </source>
</evidence>
<evidence type="ECO:0000259" key="9">
    <source>
        <dbReference type="PROSITE" id="PS51085"/>
    </source>
</evidence>
<keyword evidence="3" id="KW-0001">2Fe-2S</keyword>
<evidence type="ECO:0000313" key="11">
    <source>
        <dbReference type="EMBL" id="CAA9344149.1"/>
    </source>
</evidence>
<dbReference type="InterPro" id="IPR012675">
    <property type="entry name" value="Beta-grasp_dom_sf"/>
</dbReference>
<comment type="cofactor">
    <cofactor evidence="1">
        <name>FAD</name>
        <dbReference type="ChEBI" id="CHEBI:57692"/>
    </cofactor>
</comment>
<dbReference type="EMBL" id="CADCUE010000178">
    <property type="protein sequence ID" value="CAA9344149.1"/>
    <property type="molecule type" value="Genomic_DNA"/>
</dbReference>
<keyword evidence="6 11" id="KW-0560">Oxidoreductase</keyword>
<evidence type="ECO:0000256" key="8">
    <source>
        <dbReference type="ARBA" id="ARBA00023014"/>
    </source>
</evidence>
<dbReference type="SUPFAM" id="SSF52343">
    <property type="entry name" value="Ferredoxin reductase-like, C-terminal NADP-linked domain"/>
    <property type="match status" value="1"/>
</dbReference>
<name>A0A6J4LWW0_9ACTN</name>
<dbReference type="InterPro" id="IPR001433">
    <property type="entry name" value="OxRdtase_FAD/NAD-bd"/>
</dbReference>
<dbReference type="SUPFAM" id="SSF63380">
    <property type="entry name" value="Riboflavin synthase domain-like"/>
    <property type="match status" value="1"/>
</dbReference>
<gene>
    <name evidence="11" type="ORF">AVDCRST_MAG16-1925</name>
</gene>
<dbReference type="NCBIfam" id="TIGR02160">
    <property type="entry name" value="PA_CoA_Oxy5"/>
    <property type="match status" value="1"/>
</dbReference>
<dbReference type="GO" id="GO:0046872">
    <property type="term" value="F:metal ion binding"/>
    <property type="evidence" value="ECO:0007669"/>
    <property type="project" value="UniProtKB-KW"/>
</dbReference>
<dbReference type="GO" id="GO:0050660">
    <property type="term" value="F:flavin adenine dinucleotide binding"/>
    <property type="evidence" value="ECO:0007669"/>
    <property type="project" value="TreeGrafter"/>
</dbReference>
<dbReference type="GO" id="GO:0097266">
    <property type="term" value="F:phenylacetyl-CoA 1,2-epoxidase activity"/>
    <property type="evidence" value="ECO:0007669"/>
    <property type="project" value="UniProtKB-EC"/>
</dbReference>
<dbReference type="Pfam" id="PF00970">
    <property type="entry name" value="FAD_binding_6"/>
    <property type="match status" value="1"/>
</dbReference>
<keyword evidence="5" id="KW-0274">FAD</keyword>
<dbReference type="SUPFAM" id="SSF54292">
    <property type="entry name" value="2Fe-2S ferredoxin-like"/>
    <property type="match status" value="1"/>
</dbReference>
<dbReference type="InterPro" id="IPR008333">
    <property type="entry name" value="Cbr1-like_FAD-bd_dom"/>
</dbReference>
<keyword evidence="4" id="KW-0479">Metal-binding</keyword>
<dbReference type="InterPro" id="IPR001709">
    <property type="entry name" value="Flavoprot_Pyr_Nucl_cyt_Rdtase"/>
</dbReference>
<proteinExistence type="predicted"/>
<dbReference type="Gene3D" id="2.40.30.10">
    <property type="entry name" value="Translation factors"/>
    <property type="match status" value="1"/>
</dbReference>
<dbReference type="Pfam" id="PF00175">
    <property type="entry name" value="NAD_binding_1"/>
    <property type="match status" value="1"/>
</dbReference>
<dbReference type="PRINTS" id="PR00406">
    <property type="entry name" value="CYTB5RDTASE"/>
</dbReference>
<evidence type="ECO:0000256" key="2">
    <source>
        <dbReference type="ARBA" id="ARBA00022630"/>
    </source>
</evidence>
<dbReference type="CDD" id="cd00207">
    <property type="entry name" value="fer2"/>
    <property type="match status" value="1"/>
</dbReference>
<dbReference type="InterPro" id="IPR017938">
    <property type="entry name" value="Riboflavin_synthase-like_b-brl"/>
</dbReference>
<dbReference type="CDD" id="cd06214">
    <property type="entry name" value="PA_degradation_oxidoreductase_like"/>
    <property type="match status" value="1"/>
</dbReference>
<evidence type="ECO:0000256" key="4">
    <source>
        <dbReference type="ARBA" id="ARBA00022723"/>
    </source>
</evidence>
<dbReference type="PROSITE" id="PS51384">
    <property type="entry name" value="FAD_FR"/>
    <property type="match status" value="1"/>
</dbReference>
<keyword evidence="8" id="KW-0411">Iron-sulfur</keyword>
<dbReference type="InterPro" id="IPR017927">
    <property type="entry name" value="FAD-bd_FR_type"/>
</dbReference>
<dbReference type="Pfam" id="PF00111">
    <property type="entry name" value="Fer2"/>
    <property type="match status" value="1"/>
</dbReference>
<keyword evidence="7" id="KW-0408">Iron</keyword>
<dbReference type="InterPro" id="IPR001041">
    <property type="entry name" value="2Fe-2S_ferredoxin-type"/>
</dbReference>
<accession>A0A6J4LWW0</accession>
<keyword evidence="2" id="KW-0285">Flavoprotein</keyword>
<protein>
    <submittedName>
        <fullName evidence="11">1,2-phenylacetyl-CoA epoxidase, subunit E</fullName>
        <ecNumber evidence="11">1.14.13.149</ecNumber>
    </submittedName>
</protein>
<feature type="domain" description="FAD-binding FR-type" evidence="10">
    <location>
        <begin position="17"/>
        <end position="121"/>
    </location>
</feature>
<evidence type="ECO:0000256" key="7">
    <source>
        <dbReference type="ARBA" id="ARBA00023004"/>
    </source>
</evidence>
<evidence type="ECO:0000259" key="10">
    <source>
        <dbReference type="PROSITE" id="PS51384"/>
    </source>
</evidence>
<dbReference type="Gene3D" id="3.10.20.30">
    <property type="match status" value="1"/>
</dbReference>
<dbReference type="InterPro" id="IPR036010">
    <property type="entry name" value="2Fe-2S_ferredoxin-like_sf"/>
</dbReference>
<dbReference type="Gene3D" id="3.40.50.80">
    <property type="entry name" value="Nucleotide-binding domain of ferredoxin-NADP reductase (FNR) module"/>
    <property type="match status" value="1"/>
</dbReference>
<reference evidence="11" key="1">
    <citation type="submission" date="2020-02" db="EMBL/GenBank/DDBJ databases">
        <authorList>
            <person name="Meier V. D."/>
        </authorList>
    </citation>
    <scope>NUCLEOTIDE SEQUENCE</scope>
    <source>
        <strain evidence="11">AVDCRST_MAG16</strain>
    </source>
</reference>
<dbReference type="GO" id="GO:0010124">
    <property type="term" value="P:phenylacetate catabolic process"/>
    <property type="evidence" value="ECO:0007669"/>
    <property type="project" value="InterPro"/>
</dbReference>
<dbReference type="EC" id="1.14.13.149" evidence="11"/>
<sequence>MTTAAPPADSGTHTPATGFTVLRVARVDPLTDDSVAITLTVPDDQAERFAFTPGQHLTLRREVDGQDVRRTYSVCSSCAGGPLRVAVKRLEGGAFSSWATSGLAVGDEVEVLPPAGRFGPRLDPTRSRRYGLIAAGSGITPVLSIAASVLDVEPASDVVLVYGNRTQRDVMFLEELADLKDRFPDRLVLLNVLSREEQESELLSGRIDPDRLTRLAQSGLLPVQEIDEFYLCGPFGMVTEGRQTLLDLGVPPEHVHVELFHADAPPPRPPREGPAHDAATVTVVLNGRASTLPVDGDTETVLDAVLARRPDAPYACKGGVCGTCRARVVEGAVEMDVNYALEADELERGVVLTCQSRPTTDVVRLEFL</sequence>
<dbReference type="InterPro" id="IPR006058">
    <property type="entry name" value="2Fe2S_fd_BS"/>
</dbReference>
<dbReference type="InterPro" id="IPR011884">
    <property type="entry name" value="PaaE"/>
</dbReference>
<evidence type="ECO:0000256" key="6">
    <source>
        <dbReference type="ARBA" id="ARBA00023002"/>
    </source>
</evidence>
<dbReference type="GO" id="GO:0051537">
    <property type="term" value="F:2 iron, 2 sulfur cluster binding"/>
    <property type="evidence" value="ECO:0007669"/>
    <property type="project" value="UniProtKB-KW"/>
</dbReference>
<dbReference type="AlphaFoldDB" id="A0A6J4LWW0"/>
<dbReference type="PANTHER" id="PTHR47354:SF8">
    <property type="entry name" value="1,2-PHENYLACETYL-COA EPOXIDASE, SUBUNIT E"/>
    <property type="match status" value="1"/>
</dbReference>
<dbReference type="PROSITE" id="PS51085">
    <property type="entry name" value="2FE2S_FER_2"/>
    <property type="match status" value="1"/>
</dbReference>
<dbReference type="PANTHER" id="PTHR47354">
    <property type="entry name" value="NADH OXIDOREDUCTASE HCR"/>
    <property type="match status" value="1"/>
</dbReference>
<dbReference type="InterPro" id="IPR039261">
    <property type="entry name" value="FNR_nucleotide-bd"/>
</dbReference>
<dbReference type="PROSITE" id="PS00197">
    <property type="entry name" value="2FE2S_FER_1"/>
    <property type="match status" value="1"/>
</dbReference>
<evidence type="ECO:0000256" key="3">
    <source>
        <dbReference type="ARBA" id="ARBA00022714"/>
    </source>
</evidence>